<protein>
    <submittedName>
        <fullName evidence="4">DC1</fullName>
    </submittedName>
</protein>
<reference evidence="4 5" key="1">
    <citation type="submission" date="2020-12" db="EMBL/GenBank/DDBJ databases">
        <title>Concerted genomic and epigenomic changes stabilize Arabidopsis allopolyploids.</title>
        <authorList>
            <person name="Chen Z."/>
        </authorList>
    </citation>
    <scope>NUCLEOTIDE SEQUENCE [LARGE SCALE GENOMIC DNA]</scope>
    <source>
        <strain evidence="4">As9502</strain>
        <tissue evidence="4">Leaf</tissue>
    </source>
</reference>
<organism evidence="4 5">
    <name type="scientific">Arabidopsis suecica</name>
    <name type="common">Swedish thale-cress</name>
    <name type="synonym">Cardaminopsis suecica</name>
    <dbReference type="NCBI Taxonomy" id="45249"/>
    <lineage>
        <taxon>Eukaryota</taxon>
        <taxon>Viridiplantae</taxon>
        <taxon>Streptophyta</taxon>
        <taxon>Embryophyta</taxon>
        <taxon>Tracheophyta</taxon>
        <taxon>Spermatophyta</taxon>
        <taxon>Magnoliopsida</taxon>
        <taxon>eudicotyledons</taxon>
        <taxon>Gunneridae</taxon>
        <taxon>Pentapetalae</taxon>
        <taxon>rosids</taxon>
        <taxon>malvids</taxon>
        <taxon>Brassicales</taxon>
        <taxon>Brassicaceae</taxon>
        <taxon>Camelineae</taxon>
        <taxon>Arabidopsis</taxon>
    </lineage>
</organism>
<dbReference type="InterPro" id="IPR053192">
    <property type="entry name" value="Vacuole_Formation_Reg"/>
</dbReference>
<evidence type="ECO:0000313" key="4">
    <source>
        <dbReference type="EMBL" id="KAG7557900.1"/>
    </source>
</evidence>
<dbReference type="PANTHER" id="PTHR32410">
    <property type="entry name" value="CYSTEINE/HISTIDINE-RICH C1 DOMAIN FAMILY PROTEIN"/>
    <property type="match status" value="1"/>
</dbReference>
<dbReference type="Pfam" id="PF22926">
    <property type="entry name" value="C1-like_CT"/>
    <property type="match status" value="1"/>
</dbReference>
<comment type="caution">
    <text evidence="4">The sequence shown here is derived from an EMBL/GenBank/DDBJ whole genome shotgun (WGS) entry which is preliminary data.</text>
</comment>
<dbReference type="OrthoDB" id="1243667at2759"/>
<accession>A0A8T1ZF94</accession>
<feature type="domain" description="DC1" evidence="2">
    <location>
        <begin position="250"/>
        <end position="299"/>
    </location>
</feature>
<dbReference type="InterPro" id="IPR054483">
    <property type="entry name" value="DC1-like_CT"/>
</dbReference>
<feature type="domain" description="DC1-like C-terminal" evidence="3">
    <location>
        <begin position="481"/>
        <end position="523"/>
    </location>
</feature>
<feature type="domain" description="DC1" evidence="2">
    <location>
        <begin position="415"/>
        <end position="461"/>
    </location>
</feature>
<gene>
    <name evidence="4" type="ORF">ISN44_As11g038350</name>
</gene>
<feature type="domain" description="DC1" evidence="2">
    <location>
        <begin position="118"/>
        <end position="160"/>
    </location>
</feature>
<dbReference type="AlphaFoldDB" id="A0A8T1ZF94"/>
<evidence type="ECO:0000256" key="1">
    <source>
        <dbReference type="ARBA" id="ARBA00022737"/>
    </source>
</evidence>
<sequence>MDSEGVFKPLIHEHLMMPWNNDLRKGDCCGRFEATSEGYYCKGCDFFVHKTCGESSEYIEHPSHPAHTLQLLSKQTYRYCNLCGRDIKDLCYHFDKFDVDLYCAKYPPPEVIENSETPCHKLALLKEKIEFSCDAKCEEIGYGFPYKCLECGFTFHIDCVWHPSEVNYQTILMENVVFAKKRSIAHCFIIVLHIGLGGVILVKGCSDYVVHSKCATRNDVWNGKELEGAPEETEDIEPYVEIDDNTIKHFSHEEHYLRLHVNGDLCDVNKRCSACTHSVCLESFYGCMECDFILHQNCAKFPKRKRHVLHNESLTLFTREVGHFWCNVCGRISNGFSYQSGDMKLDVICCSVLEPFVHPSHRDHPLYYISPERKEVCNGCNMWGTRMLMCIEDGCGFFLCFKCATLPLVVKHRVDDYPLSLCYGEKANGIYWCEICEKKMNPEKWFYTCKDQWASMHTECVVGDFSGVMPGSVIKAETGSYEVVLNKNVSRPFCRQCKSHCMYPIIYKIPETSDSYLCSDVCIKRFTKRD</sequence>
<dbReference type="Proteomes" id="UP000694251">
    <property type="component" value="Chromosome 11"/>
</dbReference>
<keyword evidence="1" id="KW-0677">Repeat</keyword>
<dbReference type="EMBL" id="JAEFBJ010000011">
    <property type="protein sequence ID" value="KAG7557900.1"/>
    <property type="molecule type" value="Genomic_DNA"/>
</dbReference>
<evidence type="ECO:0000259" key="3">
    <source>
        <dbReference type="Pfam" id="PF22926"/>
    </source>
</evidence>
<evidence type="ECO:0000259" key="2">
    <source>
        <dbReference type="Pfam" id="PF03107"/>
    </source>
</evidence>
<dbReference type="InterPro" id="IPR004146">
    <property type="entry name" value="DC1"/>
</dbReference>
<keyword evidence="5" id="KW-1185">Reference proteome</keyword>
<evidence type="ECO:0000313" key="5">
    <source>
        <dbReference type="Proteomes" id="UP000694251"/>
    </source>
</evidence>
<proteinExistence type="predicted"/>
<dbReference type="PANTHER" id="PTHR32410:SF154">
    <property type="entry name" value="CHP-RICH ZINC FINGER PROTEIN-LIKE-RELATED"/>
    <property type="match status" value="1"/>
</dbReference>
<dbReference type="Pfam" id="PF03107">
    <property type="entry name" value="C1_2"/>
    <property type="match status" value="3"/>
</dbReference>
<name>A0A8T1ZF94_ARASU</name>